<proteinExistence type="predicted"/>
<reference evidence="1 2" key="1">
    <citation type="submission" date="2016-10" db="EMBL/GenBank/DDBJ databases">
        <authorList>
            <person name="de Groot N.N."/>
        </authorList>
    </citation>
    <scope>NUCLEOTIDE SEQUENCE [LARGE SCALE GENOMIC DNA]</scope>
    <source>
        <strain evidence="1 2">DSM 22274</strain>
    </source>
</reference>
<dbReference type="Proteomes" id="UP000182725">
    <property type="component" value="Unassembled WGS sequence"/>
</dbReference>
<evidence type="ECO:0000313" key="1">
    <source>
        <dbReference type="EMBL" id="SEE25477.1"/>
    </source>
</evidence>
<sequence>MRRQDAADIREGIRIAKKHGITALSRVRAQGNILTLRAYLNTMAKNETKRRKL</sequence>
<name>A0A1H5HBW5_9MICC</name>
<dbReference type="AlphaFoldDB" id="A0A1H5HBW5"/>
<accession>A0A1H5HBW5</accession>
<dbReference type="EMBL" id="FNTV01000001">
    <property type="protein sequence ID" value="SEE25477.1"/>
    <property type="molecule type" value="Genomic_DNA"/>
</dbReference>
<gene>
    <name evidence="1" type="ORF">SAMN04489740_0978</name>
</gene>
<dbReference type="RefSeq" id="WP_170835421.1">
    <property type="nucleotide sequence ID" value="NZ_FNTV01000001.1"/>
</dbReference>
<organism evidence="1 2">
    <name type="scientific">Arthrobacter alpinus</name>
    <dbReference type="NCBI Taxonomy" id="656366"/>
    <lineage>
        <taxon>Bacteria</taxon>
        <taxon>Bacillati</taxon>
        <taxon>Actinomycetota</taxon>
        <taxon>Actinomycetes</taxon>
        <taxon>Micrococcales</taxon>
        <taxon>Micrococcaceae</taxon>
        <taxon>Arthrobacter</taxon>
    </lineage>
</organism>
<protein>
    <submittedName>
        <fullName evidence="1">Uncharacterized protein</fullName>
    </submittedName>
</protein>
<evidence type="ECO:0000313" key="2">
    <source>
        <dbReference type="Proteomes" id="UP000182725"/>
    </source>
</evidence>